<dbReference type="Proteomes" id="UP001185863">
    <property type="component" value="Unassembled WGS sequence"/>
</dbReference>
<dbReference type="RefSeq" id="WP_317745869.1">
    <property type="nucleotide sequence ID" value="NZ_JAWLUP010000009.1"/>
</dbReference>
<evidence type="ECO:0000313" key="3">
    <source>
        <dbReference type="Proteomes" id="UP001185863"/>
    </source>
</evidence>
<feature type="domain" description="HTH-like" evidence="1">
    <location>
        <begin position="22"/>
        <end position="73"/>
    </location>
</feature>
<protein>
    <submittedName>
        <fullName evidence="2">Transposase</fullName>
    </submittedName>
</protein>
<accession>A0AAE4UXA4</accession>
<proteinExistence type="predicted"/>
<dbReference type="AlphaFoldDB" id="A0AAE4UXA4"/>
<dbReference type="Pfam" id="PF13276">
    <property type="entry name" value="HTH_21"/>
    <property type="match status" value="1"/>
</dbReference>
<reference evidence="2" key="1">
    <citation type="submission" date="2023-10" db="EMBL/GenBank/DDBJ databases">
        <title>Development of a sustainable strategy for remediation of hydrocarbon-contaminated territories based on the waste exchange concept.</title>
        <authorList>
            <person name="Krivoruchko A."/>
        </authorList>
    </citation>
    <scope>NUCLEOTIDE SEQUENCE</scope>
    <source>
        <strain evidence="2">IEGM 68</strain>
    </source>
</reference>
<organism evidence="2 3">
    <name type="scientific">Rhodococcus oxybenzonivorans</name>
    <dbReference type="NCBI Taxonomy" id="1990687"/>
    <lineage>
        <taxon>Bacteria</taxon>
        <taxon>Bacillati</taxon>
        <taxon>Actinomycetota</taxon>
        <taxon>Actinomycetes</taxon>
        <taxon>Mycobacteriales</taxon>
        <taxon>Nocardiaceae</taxon>
        <taxon>Rhodococcus</taxon>
    </lineage>
</organism>
<dbReference type="PANTHER" id="PTHR47515:SF1">
    <property type="entry name" value="BLR2054 PROTEIN"/>
    <property type="match status" value="1"/>
</dbReference>
<evidence type="ECO:0000313" key="2">
    <source>
        <dbReference type="EMBL" id="MDV7264301.1"/>
    </source>
</evidence>
<sequence>MGVQRGERGVVRGPADPDAALRATLREYARTHPLHGFRRAWAHLRHDQAAVVNKKKVHRLWKEEGLQVWIHHPRTRSGVSSCPQIETDAPHVVCAVDFQFDSTIDGKPIKIASRIDEHTRQSLLNIVERSITAQRLTDELDKAFAMWAERRWCFEWTTDRSSFPLCCSSSAVIG</sequence>
<dbReference type="EMBL" id="JAWLUP010000009">
    <property type="protein sequence ID" value="MDV7264301.1"/>
    <property type="molecule type" value="Genomic_DNA"/>
</dbReference>
<comment type="caution">
    <text evidence="2">The sequence shown here is derived from an EMBL/GenBank/DDBJ whole genome shotgun (WGS) entry which is preliminary data.</text>
</comment>
<dbReference type="PANTHER" id="PTHR47515">
    <property type="entry name" value="LOW CALCIUM RESPONSE LOCUS PROTEIN T"/>
    <property type="match status" value="1"/>
</dbReference>
<gene>
    <name evidence="2" type="ORF">R4315_07055</name>
</gene>
<name>A0AAE4UXA4_9NOCA</name>
<dbReference type="InterPro" id="IPR025948">
    <property type="entry name" value="HTH-like_dom"/>
</dbReference>
<evidence type="ECO:0000259" key="1">
    <source>
        <dbReference type="Pfam" id="PF13276"/>
    </source>
</evidence>